<evidence type="ECO:0000313" key="7">
    <source>
        <dbReference type="Proteomes" id="UP001651050"/>
    </source>
</evidence>
<proteinExistence type="predicted"/>
<dbReference type="Pfam" id="PF00440">
    <property type="entry name" value="TetR_N"/>
    <property type="match status" value="1"/>
</dbReference>
<dbReference type="PANTHER" id="PTHR30055">
    <property type="entry name" value="HTH-TYPE TRANSCRIPTIONAL REGULATOR RUTR"/>
    <property type="match status" value="1"/>
</dbReference>
<dbReference type="Gene3D" id="1.10.357.10">
    <property type="entry name" value="Tetracycline Repressor, domain 2"/>
    <property type="match status" value="1"/>
</dbReference>
<protein>
    <submittedName>
        <fullName evidence="6">TetR/AcrR family transcriptional regulator</fullName>
    </submittedName>
</protein>
<dbReference type="InterPro" id="IPR001647">
    <property type="entry name" value="HTH_TetR"/>
</dbReference>
<dbReference type="RefSeq" id="WP_416342622.1">
    <property type="nucleotide sequence ID" value="NZ_JALQCY010000001.1"/>
</dbReference>
<keyword evidence="1" id="KW-0805">Transcription regulation</keyword>
<feature type="domain" description="HTH tetR-type" evidence="4">
    <location>
        <begin position="20"/>
        <end position="66"/>
    </location>
</feature>
<evidence type="ECO:0000259" key="4">
    <source>
        <dbReference type="Pfam" id="PF00440"/>
    </source>
</evidence>
<comment type="caution">
    <text evidence="6">The sequence shown here is derived from an EMBL/GenBank/DDBJ whole genome shotgun (WGS) entry which is preliminary data.</text>
</comment>
<dbReference type="Proteomes" id="UP001651050">
    <property type="component" value="Unassembled WGS sequence"/>
</dbReference>
<dbReference type="InterPro" id="IPR050109">
    <property type="entry name" value="HTH-type_TetR-like_transc_reg"/>
</dbReference>
<dbReference type="InterPro" id="IPR009057">
    <property type="entry name" value="Homeodomain-like_sf"/>
</dbReference>
<dbReference type="Pfam" id="PF13305">
    <property type="entry name" value="TetR_C_33"/>
    <property type="match status" value="1"/>
</dbReference>
<dbReference type="PANTHER" id="PTHR30055:SF234">
    <property type="entry name" value="HTH-TYPE TRANSCRIPTIONAL REGULATOR BETI"/>
    <property type="match status" value="1"/>
</dbReference>
<feature type="domain" description="HTH-type transcriptional regulator MT1864/Rv1816-like C-terminal" evidence="5">
    <location>
        <begin position="94"/>
        <end position="185"/>
    </location>
</feature>
<keyword evidence="7" id="KW-1185">Reference proteome</keyword>
<dbReference type="InterPro" id="IPR025996">
    <property type="entry name" value="MT1864/Rv1816-like_C"/>
</dbReference>
<accession>A0ABT0IZV5</accession>
<evidence type="ECO:0000259" key="5">
    <source>
        <dbReference type="Pfam" id="PF13305"/>
    </source>
</evidence>
<sequence length="195" mass="20603">MTSPAAARRARQVEERRERIVAAARELAEEHGWEAVTTRRLADAIEYSQPVLYGHFPQGRTEIVTAVALVGFEELAAELSPSALGAAGTDAERVRALVTAYLDFAARNPATYDAMFLLSVVIPFASDDTPAVVRAGFDAIAGTLSGLESPPDDVATAAEVLWGSVHGLAALYRAGRLSAGNDDGRVEALVRLVAG</sequence>
<dbReference type="Gene3D" id="1.10.10.60">
    <property type="entry name" value="Homeodomain-like"/>
    <property type="match status" value="1"/>
</dbReference>
<dbReference type="InterPro" id="IPR036271">
    <property type="entry name" value="Tet_transcr_reg_TetR-rel_C_sf"/>
</dbReference>
<dbReference type="SUPFAM" id="SSF46689">
    <property type="entry name" value="Homeodomain-like"/>
    <property type="match status" value="1"/>
</dbReference>
<evidence type="ECO:0000256" key="2">
    <source>
        <dbReference type="ARBA" id="ARBA00023125"/>
    </source>
</evidence>
<name>A0ABT0IZV5_9MICO</name>
<evidence type="ECO:0000256" key="1">
    <source>
        <dbReference type="ARBA" id="ARBA00023015"/>
    </source>
</evidence>
<organism evidence="6 7">
    <name type="scientific">Isoptericola peretonis</name>
    <dbReference type="NCBI Taxonomy" id="2918523"/>
    <lineage>
        <taxon>Bacteria</taxon>
        <taxon>Bacillati</taxon>
        <taxon>Actinomycetota</taxon>
        <taxon>Actinomycetes</taxon>
        <taxon>Micrococcales</taxon>
        <taxon>Promicromonosporaceae</taxon>
        <taxon>Isoptericola</taxon>
    </lineage>
</organism>
<dbReference type="SUPFAM" id="SSF48498">
    <property type="entry name" value="Tetracyclin repressor-like, C-terminal domain"/>
    <property type="match status" value="1"/>
</dbReference>
<gene>
    <name evidence="6" type="ORF">M1843_03295</name>
</gene>
<reference evidence="6 7" key="1">
    <citation type="submission" date="2022-02" db="EMBL/GenBank/DDBJ databases">
        <title>The car tank lid bacteriome: a reservoir of bacteria with potential in bioremediation of fuel.</title>
        <authorList>
            <person name="Vidal-Verdu A."/>
            <person name="Gomez-Martinez D."/>
            <person name="Latorre-Perez A."/>
            <person name="Pereto J."/>
            <person name="Porcar M."/>
        </authorList>
    </citation>
    <scope>NUCLEOTIDE SEQUENCE [LARGE SCALE GENOMIC DNA]</scope>
    <source>
        <strain evidence="6 7">4D.3</strain>
    </source>
</reference>
<evidence type="ECO:0000313" key="6">
    <source>
        <dbReference type="EMBL" id="MCK9792771.1"/>
    </source>
</evidence>
<dbReference type="EMBL" id="JALQCY010000001">
    <property type="protein sequence ID" value="MCK9792771.1"/>
    <property type="molecule type" value="Genomic_DNA"/>
</dbReference>
<keyword evidence="2" id="KW-0238">DNA-binding</keyword>
<keyword evidence="3" id="KW-0804">Transcription</keyword>
<evidence type="ECO:0000256" key="3">
    <source>
        <dbReference type="ARBA" id="ARBA00023163"/>
    </source>
</evidence>